<dbReference type="AlphaFoldDB" id="A0AAT9LBF6"/>
<dbReference type="Pfam" id="PF01402">
    <property type="entry name" value="RHH_1"/>
    <property type="match status" value="1"/>
</dbReference>
<dbReference type="CDD" id="cd22231">
    <property type="entry name" value="RHH_NikR_HicB-like"/>
    <property type="match status" value="1"/>
</dbReference>
<feature type="domain" description="Ribbon-helix-helix protein CopG" evidence="1">
    <location>
        <begin position="6"/>
        <end position="45"/>
    </location>
</feature>
<evidence type="ECO:0000313" key="2">
    <source>
        <dbReference type="EMBL" id="QUL97982.1"/>
    </source>
</evidence>
<dbReference type="EMBL" id="CP062796">
    <property type="protein sequence ID" value="QUL97982.1"/>
    <property type="molecule type" value="Genomic_DNA"/>
</dbReference>
<reference evidence="2" key="2">
    <citation type="journal article" date="2023" name="Biology">
        <title>Prokaryotic Life Associated with Coal-Fire Gas Vents Revealed by Metagenomics.</title>
        <authorList>
            <person name="Kadnikov V.V."/>
            <person name="Mardanov A.V."/>
            <person name="Beletsky A.V."/>
            <person name="Karnachuk O.V."/>
            <person name="Ravin N.V."/>
        </authorList>
    </citation>
    <scope>NUCLEOTIDE SEQUENCE</scope>
    <source>
        <strain evidence="2">Bu02</strain>
    </source>
</reference>
<name>A0AAT9LBF6_9FIRM</name>
<dbReference type="InterPro" id="IPR013321">
    <property type="entry name" value="Arc_rbn_hlx_hlx"/>
</dbReference>
<protein>
    <submittedName>
        <fullName evidence="2">Ribbon-helix-helix protein, CopG family</fullName>
    </submittedName>
</protein>
<dbReference type="InterPro" id="IPR010985">
    <property type="entry name" value="Ribbon_hlx_hlx"/>
</dbReference>
<proteinExistence type="predicted"/>
<gene>
    <name evidence="2" type="ORF">IMF26_07865</name>
</gene>
<dbReference type="InterPro" id="IPR002145">
    <property type="entry name" value="CopG"/>
</dbReference>
<accession>A0AAT9LBF6</accession>
<sequence>MARMRRVVVGLPEEMLAGIDDLVSGSNQSRSLFIREACHFYIEEKRKEHLREQMKTGYQEMAELNRLLAEEMACDFDCLPRLPDIGDYFCTAGEGLKDDSPGWRKT</sequence>
<dbReference type="SUPFAM" id="SSF47598">
    <property type="entry name" value="Ribbon-helix-helix"/>
    <property type="match status" value="1"/>
</dbReference>
<evidence type="ECO:0000259" key="1">
    <source>
        <dbReference type="Pfam" id="PF01402"/>
    </source>
</evidence>
<reference evidence="2" key="1">
    <citation type="submission" date="2020-10" db="EMBL/GenBank/DDBJ databases">
        <authorList>
            <person name="Kadnikov V."/>
            <person name="Beletsky A.V."/>
            <person name="Mardanov A.V."/>
            <person name="Karnachuk O.V."/>
            <person name="Ravin N.V."/>
        </authorList>
    </citation>
    <scope>NUCLEOTIDE SEQUENCE</scope>
    <source>
        <strain evidence="2">Bu02</strain>
    </source>
</reference>
<dbReference type="Gene3D" id="1.10.1220.10">
    <property type="entry name" value="Met repressor-like"/>
    <property type="match status" value="1"/>
</dbReference>
<dbReference type="KEGG" id="fcz:IMF26_07865"/>
<organism evidence="2">
    <name type="scientific">Candidatus Fermentithermobacillus carboniphilus</name>
    <dbReference type="NCBI Taxonomy" id="3085328"/>
    <lineage>
        <taxon>Bacteria</taxon>
        <taxon>Bacillati</taxon>
        <taxon>Bacillota</taxon>
        <taxon>Candidatus Fermentithermobacillia</taxon>
        <taxon>Candidatus Fermentithermobacillales</taxon>
        <taxon>Candidatus Fermentithermobacillaceae</taxon>
        <taxon>Candidatus Fermentithermobacillus</taxon>
    </lineage>
</organism>
<dbReference type="GO" id="GO:0006355">
    <property type="term" value="P:regulation of DNA-templated transcription"/>
    <property type="evidence" value="ECO:0007669"/>
    <property type="project" value="InterPro"/>
</dbReference>